<reference evidence="2" key="1">
    <citation type="submission" date="2017-03" db="EMBL/GenBank/DDBJ databases">
        <title>Phytopthora megakarya and P. palmivora, two closely related causual agents of cacao black pod achieved similar genome size and gene model numbers by different mechanisms.</title>
        <authorList>
            <person name="Ali S."/>
            <person name="Shao J."/>
            <person name="Larry D.J."/>
            <person name="Kronmiller B."/>
            <person name="Shen D."/>
            <person name="Strem M.D."/>
            <person name="Melnick R.L."/>
            <person name="Guiltinan M.J."/>
            <person name="Tyler B.M."/>
            <person name="Meinhardt L.W."/>
            <person name="Bailey B.A."/>
        </authorList>
    </citation>
    <scope>NUCLEOTIDE SEQUENCE [LARGE SCALE GENOMIC DNA]</scope>
    <source>
        <strain evidence="2">zdho120</strain>
    </source>
</reference>
<evidence type="ECO:0000313" key="2">
    <source>
        <dbReference type="Proteomes" id="UP000198211"/>
    </source>
</evidence>
<proteinExistence type="predicted"/>
<dbReference type="EMBL" id="NBNE01001985">
    <property type="protein sequence ID" value="OWZ11945.1"/>
    <property type="molecule type" value="Genomic_DNA"/>
</dbReference>
<dbReference type="Proteomes" id="UP000198211">
    <property type="component" value="Unassembled WGS sequence"/>
</dbReference>
<accession>A0A225W2Y9</accession>
<evidence type="ECO:0000313" key="1">
    <source>
        <dbReference type="EMBL" id="OWZ11945.1"/>
    </source>
</evidence>
<name>A0A225W2Y9_9STRA</name>
<sequence>LQARENPRDFFRILKLYKRHLDQRFSKFTQWLRFADTYNTKMENTSFPHWFRVG</sequence>
<comment type="caution">
    <text evidence="1">The sequence shown here is derived from an EMBL/GenBank/DDBJ whole genome shotgun (WGS) entry which is preliminary data.</text>
</comment>
<gene>
    <name evidence="1" type="ORF">PHMEG_00014961</name>
</gene>
<organism evidence="1 2">
    <name type="scientific">Phytophthora megakarya</name>
    <dbReference type="NCBI Taxonomy" id="4795"/>
    <lineage>
        <taxon>Eukaryota</taxon>
        <taxon>Sar</taxon>
        <taxon>Stramenopiles</taxon>
        <taxon>Oomycota</taxon>
        <taxon>Peronosporomycetes</taxon>
        <taxon>Peronosporales</taxon>
        <taxon>Peronosporaceae</taxon>
        <taxon>Phytophthora</taxon>
    </lineage>
</organism>
<keyword evidence="2" id="KW-1185">Reference proteome</keyword>
<protein>
    <submittedName>
        <fullName evidence="1">Uncharacterized protein</fullName>
    </submittedName>
</protein>
<feature type="non-terminal residue" evidence="1">
    <location>
        <position position="1"/>
    </location>
</feature>
<dbReference type="AlphaFoldDB" id="A0A225W2Y9"/>